<dbReference type="InterPro" id="IPR014004">
    <property type="entry name" value="Transpt-assoc_nodulatn_dom_bac"/>
</dbReference>
<feature type="region of interest" description="Disordered" evidence="1">
    <location>
        <begin position="1"/>
        <end position="33"/>
    </location>
</feature>
<organism evidence="3 4">
    <name type="scientific">Roseibium salinum</name>
    <dbReference type="NCBI Taxonomy" id="1604349"/>
    <lineage>
        <taxon>Bacteria</taxon>
        <taxon>Pseudomonadati</taxon>
        <taxon>Pseudomonadota</taxon>
        <taxon>Alphaproteobacteria</taxon>
        <taxon>Hyphomicrobiales</taxon>
        <taxon>Stappiaceae</taxon>
        <taxon>Roseibium</taxon>
    </lineage>
</organism>
<dbReference type="Gene3D" id="3.30.1340.30">
    <property type="match status" value="1"/>
</dbReference>
<dbReference type="EMBL" id="JAPEVI010000002">
    <property type="protein sequence ID" value="MCX2721634.1"/>
    <property type="molecule type" value="Genomic_DNA"/>
</dbReference>
<evidence type="ECO:0000313" key="4">
    <source>
        <dbReference type="Proteomes" id="UP001300261"/>
    </source>
</evidence>
<reference evidence="3 4" key="1">
    <citation type="journal article" date="2016" name="Int. J. Syst. Evol. Microbiol.">
        <title>Labrenzia salina sp. nov., isolated from the rhizosphere of the halophyte Arthrocnemum macrostachyum.</title>
        <authorList>
            <person name="Camacho M."/>
            <person name="Redondo-Gomez S."/>
            <person name="Rodriguez-Llorente I."/>
            <person name="Rohde M."/>
            <person name="Sproer C."/>
            <person name="Schumann P."/>
            <person name="Klenk H.P."/>
            <person name="Montero-Calasanz M.D.C."/>
        </authorList>
    </citation>
    <scope>NUCLEOTIDE SEQUENCE [LARGE SCALE GENOMIC DNA]</scope>
    <source>
        <strain evidence="3 4">DSM 29163</strain>
    </source>
</reference>
<evidence type="ECO:0000256" key="1">
    <source>
        <dbReference type="SAM" id="MobiDB-lite"/>
    </source>
</evidence>
<sequence>MAQERQRQQSPERQRAAERYDEGPRRDRPAGDPWRWYDLYGLRGPGRDYRRDFESDFGTGYGEFWGGHYGDPLPISHYGWPMAPLAPRRPYGAGPEARYRDHPDRGGRDFMDRAADEVSSWFGDEAAERRRWRDRHRGKGPKGYTRSDERILEEVHERLTQDREVDASDIGVTVKKGEVTLNGTVFDRYEKRRAEDCADSVSGVRNTQNNLRIEQPSVPHSP</sequence>
<evidence type="ECO:0000313" key="3">
    <source>
        <dbReference type="EMBL" id="MCX2721634.1"/>
    </source>
</evidence>
<dbReference type="NCBIfam" id="NF033157">
    <property type="entry name" value="SWFGD_domain"/>
    <property type="match status" value="1"/>
</dbReference>
<keyword evidence="4" id="KW-1185">Reference proteome</keyword>
<dbReference type="PANTHER" id="PTHR34606:SF15">
    <property type="entry name" value="BON DOMAIN-CONTAINING PROTEIN"/>
    <property type="match status" value="1"/>
</dbReference>
<dbReference type="SMART" id="SM00749">
    <property type="entry name" value="BON"/>
    <property type="match status" value="1"/>
</dbReference>
<dbReference type="InterPro" id="IPR051686">
    <property type="entry name" value="Lipoprotein_DolP"/>
</dbReference>
<feature type="compositionally biased region" description="Basic and acidic residues" evidence="1">
    <location>
        <begin position="1"/>
        <end position="30"/>
    </location>
</feature>
<protein>
    <submittedName>
        <fullName evidence="3">BON domain-containing protein</fullName>
    </submittedName>
</protein>
<gene>
    <name evidence="3" type="ORF">ON753_04320</name>
</gene>
<dbReference type="Proteomes" id="UP001300261">
    <property type="component" value="Unassembled WGS sequence"/>
</dbReference>
<dbReference type="Pfam" id="PF04972">
    <property type="entry name" value="BON"/>
    <property type="match status" value="1"/>
</dbReference>
<feature type="compositionally biased region" description="Polar residues" evidence="1">
    <location>
        <begin position="203"/>
        <end position="222"/>
    </location>
</feature>
<proteinExistence type="predicted"/>
<dbReference type="InterPro" id="IPR047800">
    <property type="entry name" value="SWFGD_dom"/>
</dbReference>
<accession>A0ABT3QXI2</accession>
<feature type="domain" description="BON" evidence="2">
    <location>
        <begin position="147"/>
        <end position="215"/>
    </location>
</feature>
<name>A0ABT3QXI2_9HYPH</name>
<evidence type="ECO:0000259" key="2">
    <source>
        <dbReference type="PROSITE" id="PS50914"/>
    </source>
</evidence>
<feature type="region of interest" description="Disordered" evidence="1">
    <location>
        <begin position="130"/>
        <end position="149"/>
    </location>
</feature>
<dbReference type="RefSeq" id="WP_265961323.1">
    <property type="nucleotide sequence ID" value="NZ_JAPEVI010000002.1"/>
</dbReference>
<dbReference type="InterPro" id="IPR007055">
    <property type="entry name" value="BON_dom"/>
</dbReference>
<feature type="region of interest" description="Disordered" evidence="1">
    <location>
        <begin position="196"/>
        <end position="222"/>
    </location>
</feature>
<comment type="caution">
    <text evidence="3">The sequence shown here is derived from an EMBL/GenBank/DDBJ whole genome shotgun (WGS) entry which is preliminary data.</text>
</comment>
<dbReference type="PROSITE" id="PS50914">
    <property type="entry name" value="BON"/>
    <property type="match status" value="1"/>
</dbReference>
<dbReference type="PANTHER" id="PTHR34606">
    <property type="entry name" value="BON DOMAIN-CONTAINING PROTEIN"/>
    <property type="match status" value="1"/>
</dbReference>